<protein>
    <submittedName>
        <fullName evidence="4">D-isomer specific 2-hydroxyacid dehydrogenase, NAD-binding protein</fullName>
    </submittedName>
</protein>
<dbReference type="SUPFAM" id="SSF51735">
    <property type="entry name" value="NAD(P)-binding Rossmann-fold domains"/>
    <property type="match status" value="1"/>
</dbReference>
<feature type="domain" description="D-isomer specific 2-hydroxyacid dehydrogenase NAD-binding" evidence="3">
    <location>
        <begin position="108"/>
        <end position="283"/>
    </location>
</feature>
<sequence length="318" mass="34897">MPEKPASSRILLSVTGMYPRRWHDALSKARTVVLEPDGEADPTIEYAVVWKQKRGVLNGLPNLKLIFSAGAGVDHLLADPELPAGVPIVRVVAENLTQHMVEYVCWRVLDHHRQGMTYRVQQVQKVWHEPLQPPANEVAVGIMGLGELGSAAARALLSLGFKVNGWSRREKRVEGVSTFYGEAALTPFLNATDILVVLLPLTGATEGIIDFSVLDRLRKDGPLGGPCLINAGRGQLQKEADILRALDQGVLKEASLDVFEQEPLDPKSPLWTHPKVFVTPHAAATSDPAHLVPLMLEQMDAFERGEPLKNLVDREAGY</sequence>
<dbReference type="InterPro" id="IPR036291">
    <property type="entry name" value="NAD(P)-bd_dom_sf"/>
</dbReference>
<dbReference type="STRING" id="266779.Meso_4079"/>
<keyword evidence="2" id="KW-0520">NAD</keyword>
<evidence type="ECO:0000313" key="4">
    <source>
        <dbReference type="EMBL" id="ABG65446.1"/>
    </source>
</evidence>
<dbReference type="HOGENOM" id="CLU_019796_1_0_5"/>
<dbReference type="InterPro" id="IPR006140">
    <property type="entry name" value="D-isomer_DH_NAD-bd"/>
</dbReference>
<dbReference type="AlphaFoldDB" id="Q11AX9"/>
<dbReference type="PANTHER" id="PTHR43333">
    <property type="entry name" value="2-HACID_DH_C DOMAIN-CONTAINING PROTEIN"/>
    <property type="match status" value="1"/>
</dbReference>
<proteinExistence type="predicted"/>
<evidence type="ECO:0000256" key="2">
    <source>
        <dbReference type="ARBA" id="ARBA00023027"/>
    </source>
</evidence>
<reference evidence="4" key="1">
    <citation type="submission" date="2006-06" db="EMBL/GenBank/DDBJ databases">
        <title>Complete sequence of chromosome of Chelativorans sp. BNC1.</title>
        <authorList>
            <consortium name="US DOE Joint Genome Institute"/>
            <person name="Copeland A."/>
            <person name="Lucas S."/>
            <person name="Lapidus A."/>
            <person name="Barry K."/>
            <person name="Detter J.C."/>
            <person name="Glavina del Rio T."/>
            <person name="Hammon N."/>
            <person name="Israni S."/>
            <person name="Dalin E."/>
            <person name="Tice H."/>
            <person name="Pitluck S."/>
            <person name="Chertkov O."/>
            <person name="Brettin T."/>
            <person name="Bruce D."/>
            <person name="Han C."/>
            <person name="Tapia R."/>
            <person name="Gilna P."/>
            <person name="Schmutz J."/>
            <person name="Larimer F."/>
            <person name="Land M."/>
            <person name="Hauser L."/>
            <person name="Kyrpides N."/>
            <person name="Mikhailova N."/>
            <person name="Richardson P."/>
        </authorList>
    </citation>
    <scope>NUCLEOTIDE SEQUENCE</scope>
    <source>
        <strain evidence="4">BNC1</strain>
    </source>
</reference>
<dbReference type="GO" id="GO:0051287">
    <property type="term" value="F:NAD binding"/>
    <property type="evidence" value="ECO:0007669"/>
    <property type="project" value="InterPro"/>
</dbReference>
<gene>
    <name evidence="4" type="ordered locus">Meso_4079</name>
</gene>
<evidence type="ECO:0000259" key="3">
    <source>
        <dbReference type="Pfam" id="PF02826"/>
    </source>
</evidence>
<dbReference type="EMBL" id="CP000390">
    <property type="protein sequence ID" value="ABG65446.1"/>
    <property type="molecule type" value="Genomic_DNA"/>
</dbReference>
<dbReference type="PANTHER" id="PTHR43333:SF1">
    <property type="entry name" value="D-ISOMER SPECIFIC 2-HYDROXYACID DEHYDROGENASE NAD-BINDING DOMAIN-CONTAINING PROTEIN"/>
    <property type="match status" value="1"/>
</dbReference>
<dbReference type="OrthoDB" id="9787219at2"/>
<name>Q11AX9_CHESB</name>
<dbReference type="GO" id="GO:0016491">
    <property type="term" value="F:oxidoreductase activity"/>
    <property type="evidence" value="ECO:0007669"/>
    <property type="project" value="UniProtKB-KW"/>
</dbReference>
<dbReference type="SUPFAM" id="SSF52283">
    <property type="entry name" value="Formate/glycerate dehydrogenase catalytic domain-like"/>
    <property type="match status" value="1"/>
</dbReference>
<accession>Q11AX9</accession>
<dbReference type="KEGG" id="mes:Meso_4079"/>
<keyword evidence="1" id="KW-0560">Oxidoreductase</keyword>
<evidence type="ECO:0000256" key="1">
    <source>
        <dbReference type="ARBA" id="ARBA00023002"/>
    </source>
</evidence>
<dbReference type="Pfam" id="PF02826">
    <property type="entry name" value="2-Hacid_dh_C"/>
    <property type="match status" value="1"/>
</dbReference>
<dbReference type="Gene3D" id="3.40.50.720">
    <property type="entry name" value="NAD(P)-binding Rossmann-like Domain"/>
    <property type="match status" value="2"/>
</dbReference>
<dbReference type="CDD" id="cd12164">
    <property type="entry name" value="GDH_like_2"/>
    <property type="match status" value="1"/>
</dbReference>
<dbReference type="eggNOG" id="COG0111">
    <property type="taxonomic scope" value="Bacteria"/>
</dbReference>
<organism evidence="4">
    <name type="scientific">Chelativorans sp. (strain BNC1)</name>
    <dbReference type="NCBI Taxonomy" id="266779"/>
    <lineage>
        <taxon>Bacteria</taxon>
        <taxon>Pseudomonadati</taxon>
        <taxon>Pseudomonadota</taxon>
        <taxon>Alphaproteobacteria</taxon>
        <taxon>Hyphomicrobiales</taxon>
        <taxon>Phyllobacteriaceae</taxon>
        <taxon>Chelativorans</taxon>
    </lineage>
</organism>